<gene>
    <name evidence="2" type="ORF">JK363_13190</name>
</gene>
<protein>
    <submittedName>
        <fullName evidence="2">Uncharacterized protein</fullName>
    </submittedName>
</protein>
<reference evidence="2 3" key="1">
    <citation type="submission" date="2021-01" db="EMBL/GenBank/DDBJ databases">
        <title>WGS of actinomycetes isolated from Thailand.</title>
        <authorList>
            <person name="Thawai C."/>
        </authorList>
    </citation>
    <scope>NUCLEOTIDE SEQUENCE [LARGE SCALE GENOMIC DNA]</scope>
    <source>
        <strain evidence="2 3">CA1R205</strain>
    </source>
</reference>
<dbReference type="RefSeq" id="WP_201875017.1">
    <property type="nucleotide sequence ID" value="NZ_JAERRF010000006.1"/>
</dbReference>
<evidence type="ECO:0000313" key="3">
    <source>
        <dbReference type="Proteomes" id="UP000634229"/>
    </source>
</evidence>
<keyword evidence="3" id="KW-1185">Reference proteome</keyword>
<feature type="region of interest" description="Disordered" evidence="1">
    <location>
        <begin position="19"/>
        <end position="52"/>
    </location>
</feature>
<evidence type="ECO:0000256" key="1">
    <source>
        <dbReference type="SAM" id="MobiDB-lite"/>
    </source>
</evidence>
<sequence length="99" mass="10774">MPLDVHAAMRALMRAEAARCPSVPTNATPPPPPAIDPEDPMMDPPGPTGDMRPVTAAMAIPANVPRRRPPRSRRLRALLHALRRIWSFPLVRSGSAGDR</sequence>
<comment type="caution">
    <text evidence="2">The sequence shown here is derived from an EMBL/GenBank/DDBJ whole genome shotgun (WGS) entry which is preliminary data.</text>
</comment>
<evidence type="ECO:0000313" key="2">
    <source>
        <dbReference type="EMBL" id="MBL1097621.1"/>
    </source>
</evidence>
<dbReference type="Proteomes" id="UP000634229">
    <property type="component" value="Unassembled WGS sequence"/>
</dbReference>
<proteinExistence type="predicted"/>
<dbReference type="EMBL" id="JAERRF010000006">
    <property type="protein sequence ID" value="MBL1097621.1"/>
    <property type="molecule type" value="Genomic_DNA"/>
</dbReference>
<name>A0ABS1NC18_9ACTN</name>
<organism evidence="2 3">
    <name type="scientific">Streptomyces coffeae</name>
    <dbReference type="NCBI Taxonomy" id="621382"/>
    <lineage>
        <taxon>Bacteria</taxon>
        <taxon>Bacillati</taxon>
        <taxon>Actinomycetota</taxon>
        <taxon>Actinomycetes</taxon>
        <taxon>Kitasatosporales</taxon>
        <taxon>Streptomycetaceae</taxon>
        <taxon>Streptomyces</taxon>
    </lineage>
</organism>
<accession>A0ABS1NC18</accession>